<proteinExistence type="predicted"/>
<keyword evidence="1" id="KW-0732">Signal</keyword>
<reference evidence="3 4" key="1">
    <citation type="submission" date="2023-10" db="EMBL/GenBank/DDBJ databases">
        <title>Marimonas sp. nov. isolated from tidal mud flat.</title>
        <authorList>
            <person name="Jaincy N.J."/>
            <person name="Srinivasan S."/>
            <person name="Lee S.-S."/>
        </authorList>
    </citation>
    <scope>NUCLEOTIDE SEQUENCE [LARGE SCALE GENOMIC DNA]</scope>
    <source>
        <strain evidence="3 4">MJ-SS3</strain>
    </source>
</reference>
<dbReference type="EMBL" id="JAWHTF010000003">
    <property type="protein sequence ID" value="MDU8886018.1"/>
    <property type="molecule type" value="Genomic_DNA"/>
</dbReference>
<feature type="signal peptide" evidence="1">
    <location>
        <begin position="1"/>
        <end position="21"/>
    </location>
</feature>
<feature type="domain" description="Carbohydrate-binding" evidence="2">
    <location>
        <begin position="43"/>
        <end position="195"/>
    </location>
</feature>
<name>A0ABU3U6I5_9FLAO</name>
<dbReference type="Pfam" id="PF06452">
    <property type="entry name" value="CBM9_1"/>
    <property type="match status" value="1"/>
</dbReference>
<dbReference type="PROSITE" id="PS51257">
    <property type="entry name" value="PROKAR_LIPOPROTEIN"/>
    <property type="match status" value="1"/>
</dbReference>
<dbReference type="Gene3D" id="2.60.40.1190">
    <property type="match status" value="1"/>
</dbReference>
<dbReference type="Proteomes" id="UP001268651">
    <property type="component" value="Unassembled WGS sequence"/>
</dbReference>
<feature type="chain" id="PRO_5046079313" evidence="1">
    <location>
        <begin position="22"/>
        <end position="359"/>
    </location>
</feature>
<dbReference type="RefSeq" id="WP_316661942.1">
    <property type="nucleotide sequence ID" value="NZ_JAWHTF010000003.1"/>
</dbReference>
<gene>
    <name evidence="3" type="ORF">RXV94_07595</name>
</gene>
<evidence type="ECO:0000313" key="4">
    <source>
        <dbReference type="Proteomes" id="UP001268651"/>
    </source>
</evidence>
<organism evidence="3 4">
    <name type="scientific">Gilvirhabdus luticola</name>
    <dbReference type="NCBI Taxonomy" id="3079858"/>
    <lineage>
        <taxon>Bacteria</taxon>
        <taxon>Pseudomonadati</taxon>
        <taxon>Bacteroidota</taxon>
        <taxon>Flavobacteriia</taxon>
        <taxon>Flavobacteriales</taxon>
        <taxon>Flavobacteriaceae</taxon>
        <taxon>Gilvirhabdus</taxon>
    </lineage>
</organism>
<evidence type="ECO:0000313" key="3">
    <source>
        <dbReference type="EMBL" id="MDU8886018.1"/>
    </source>
</evidence>
<accession>A0ABU3U6I5</accession>
<evidence type="ECO:0000259" key="2">
    <source>
        <dbReference type="Pfam" id="PF06452"/>
    </source>
</evidence>
<comment type="caution">
    <text evidence="3">The sequence shown here is derived from an EMBL/GenBank/DDBJ whole genome shotgun (WGS) entry which is preliminary data.</text>
</comment>
<dbReference type="InterPro" id="IPR010502">
    <property type="entry name" value="Carb-bd_dom_fam9"/>
</dbReference>
<keyword evidence="4" id="KW-1185">Reference proteome</keyword>
<dbReference type="PANTHER" id="PTHR35532">
    <property type="entry name" value="SIMILAR TO POLYHYDROXYALKANOATE DEPOLYMERASE"/>
    <property type="match status" value="1"/>
</dbReference>
<evidence type="ECO:0000256" key="1">
    <source>
        <dbReference type="SAM" id="SignalP"/>
    </source>
</evidence>
<dbReference type="CDD" id="cd09620">
    <property type="entry name" value="CBM9_like_3"/>
    <property type="match status" value="1"/>
</dbReference>
<protein>
    <submittedName>
        <fullName evidence="3">Carbohydrate-binding family 9-like protein</fullName>
    </submittedName>
</protein>
<dbReference type="SUPFAM" id="SSF49344">
    <property type="entry name" value="CBD9-like"/>
    <property type="match status" value="1"/>
</dbReference>
<sequence>MQFKIRFICILIGCFSTISCAQSKTEIVPKTYIAYKALEEIKIDGDDSDISWSKAQWSEAFIDIEGVKKPTYNTQVKMLWDETYFYILAKLEEPHVWANLKQRDTIIFYDNDFEIFIDPDSDTFNYYELELNALNTAWDLFVSKPYRETDGVVLNDWDINGLKSAIKVDGTLNNPKDIDKGWMIELALPWSAYKTSYFEDNIPIDKFWRVNYSRVNWEHDIVDGKYSRKKDGNGKSLHEYNWVWSPQGVINMHLPEKWGYVYFSSNVVGTTEDVFQIPNDEKIKWKLYQLYRMQKQYFNKNKKWATSIDELLVDNTLIVDNNALEPILENHSTGWSITINSPFSDKQLIIEQDGNFITK</sequence>
<dbReference type="PANTHER" id="PTHR35532:SF5">
    <property type="entry name" value="CARBOHYDRATE-BINDING DOMAIN-CONTAINING PROTEIN"/>
    <property type="match status" value="1"/>
</dbReference>